<comment type="caution">
    <text evidence="1">The sequence shown here is derived from an EMBL/GenBank/DDBJ whole genome shotgun (WGS) entry which is preliminary data.</text>
</comment>
<feature type="non-terminal residue" evidence="1">
    <location>
        <position position="1"/>
    </location>
</feature>
<protein>
    <recommendedName>
        <fullName evidence="3">CUB domain-containing protein</fullName>
    </recommendedName>
</protein>
<evidence type="ECO:0008006" key="3">
    <source>
        <dbReference type="Google" id="ProtNLM"/>
    </source>
</evidence>
<sequence>AHVHHPATEKITNDTSMEPVTVSEAGERFTKYIVPTECQKATVTFTAFAMEDYPDCQYQYLSISTSPPYKESNIYCANQIAVGQSFSSDNGIVLYGYNNVNYGGGVKTIWTADVKFEDIPGCGDAGGSIETVGCSSETTIKTFEDGESVRITSPTVREAYPSQNTTCSWKMQ</sequence>
<dbReference type="InterPro" id="IPR035914">
    <property type="entry name" value="Sperma_CUB_dom_sf"/>
</dbReference>
<keyword evidence="2" id="KW-1185">Reference proteome</keyword>
<gene>
    <name evidence="1" type="ORF">MNOR_LOCUS3120</name>
</gene>
<dbReference type="Proteomes" id="UP001497623">
    <property type="component" value="Unassembled WGS sequence"/>
</dbReference>
<organism evidence="1 2">
    <name type="scientific">Meganyctiphanes norvegica</name>
    <name type="common">Northern krill</name>
    <name type="synonym">Thysanopoda norvegica</name>
    <dbReference type="NCBI Taxonomy" id="48144"/>
    <lineage>
        <taxon>Eukaryota</taxon>
        <taxon>Metazoa</taxon>
        <taxon>Ecdysozoa</taxon>
        <taxon>Arthropoda</taxon>
        <taxon>Crustacea</taxon>
        <taxon>Multicrustacea</taxon>
        <taxon>Malacostraca</taxon>
        <taxon>Eumalacostraca</taxon>
        <taxon>Eucarida</taxon>
        <taxon>Euphausiacea</taxon>
        <taxon>Euphausiidae</taxon>
        <taxon>Meganyctiphanes</taxon>
    </lineage>
</organism>
<feature type="non-terminal residue" evidence="1">
    <location>
        <position position="172"/>
    </location>
</feature>
<dbReference type="AlphaFoldDB" id="A0AAV2PTY1"/>
<dbReference type="SUPFAM" id="SSF49854">
    <property type="entry name" value="Spermadhesin, CUB domain"/>
    <property type="match status" value="1"/>
</dbReference>
<proteinExistence type="predicted"/>
<dbReference type="EMBL" id="CAXKWB010001026">
    <property type="protein sequence ID" value="CAL4063154.1"/>
    <property type="molecule type" value="Genomic_DNA"/>
</dbReference>
<evidence type="ECO:0000313" key="1">
    <source>
        <dbReference type="EMBL" id="CAL4063154.1"/>
    </source>
</evidence>
<reference evidence="1 2" key="1">
    <citation type="submission" date="2024-05" db="EMBL/GenBank/DDBJ databases">
        <authorList>
            <person name="Wallberg A."/>
        </authorList>
    </citation>
    <scope>NUCLEOTIDE SEQUENCE [LARGE SCALE GENOMIC DNA]</scope>
</reference>
<name>A0AAV2PTY1_MEGNR</name>
<evidence type="ECO:0000313" key="2">
    <source>
        <dbReference type="Proteomes" id="UP001497623"/>
    </source>
</evidence>
<accession>A0AAV2PTY1</accession>